<dbReference type="EMBL" id="CM044702">
    <property type="protein sequence ID" value="KAI5677010.1"/>
    <property type="molecule type" value="Genomic_DNA"/>
</dbReference>
<comment type="caution">
    <text evidence="1">The sequence shown here is derived from an EMBL/GenBank/DDBJ whole genome shotgun (WGS) entry which is preliminary data.</text>
</comment>
<sequence>MEYHWSNSSWQRMEAMRKQEDYQSKLARDIRYHGGSNGVNTYDGSNHGHGNFISRGHDGYGNFTPKRHNGVGNFSSYAKSYWHTSYNYYGGYERVDATYVEHSPYGCYKGFHDCYDFGDHTYYISHVSISRDVCVISFGGGLFLVVPCTSKCLSSHASLEDLLKCSGDKFHHSCNTLGMLDSASFVESKVVEKRREFGSFENFVSTFPYLNLEVLAFVKYKVYPSFSNALVILWKLSFAYHYPFGKNTFPNVSFLVLPFEFGNESFYFYSPFKDVGINPFLEKFSKEWCLPNEVQRRTNKNGLKRCKNDAKRCRKQPTTHGSKENSMDANEAMEARLAATLEQGVEKMVAAPQLPYFKTIGRICLCVSVFTLFCFCVGVASWYNPPKLPLKIKYSQDVTPFLRLSLMFCLKKRRIPKHTKVGI</sequence>
<organism evidence="1 2">
    <name type="scientific">Catharanthus roseus</name>
    <name type="common">Madagascar periwinkle</name>
    <name type="synonym">Vinca rosea</name>
    <dbReference type="NCBI Taxonomy" id="4058"/>
    <lineage>
        <taxon>Eukaryota</taxon>
        <taxon>Viridiplantae</taxon>
        <taxon>Streptophyta</taxon>
        <taxon>Embryophyta</taxon>
        <taxon>Tracheophyta</taxon>
        <taxon>Spermatophyta</taxon>
        <taxon>Magnoliopsida</taxon>
        <taxon>eudicotyledons</taxon>
        <taxon>Gunneridae</taxon>
        <taxon>Pentapetalae</taxon>
        <taxon>asterids</taxon>
        <taxon>lamiids</taxon>
        <taxon>Gentianales</taxon>
        <taxon>Apocynaceae</taxon>
        <taxon>Rauvolfioideae</taxon>
        <taxon>Vinceae</taxon>
        <taxon>Catharanthinae</taxon>
        <taxon>Catharanthus</taxon>
    </lineage>
</organism>
<evidence type="ECO:0000313" key="2">
    <source>
        <dbReference type="Proteomes" id="UP001060085"/>
    </source>
</evidence>
<keyword evidence="2" id="KW-1185">Reference proteome</keyword>
<protein>
    <submittedName>
        <fullName evidence="1">Uncharacterized protein</fullName>
    </submittedName>
</protein>
<gene>
    <name evidence="1" type="ORF">M9H77_07960</name>
</gene>
<accession>A0ACC0BWL7</accession>
<name>A0ACC0BWL7_CATRO</name>
<evidence type="ECO:0000313" key="1">
    <source>
        <dbReference type="EMBL" id="KAI5677010.1"/>
    </source>
</evidence>
<proteinExistence type="predicted"/>
<dbReference type="Proteomes" id="UP001060085">
    <property type="component" value="Linkage Group LG02"/>
</dbReference>
<reference evidence="2" key="1">
    <citation type="journal article" date="2023" name="Nat. Plants">
        <title>Single-cell RNA sequencing provides a high-resolution roadmap for understanding the multicellular compartmentation of specialized metabolism.</title>
        <authorList>
            <person name="Sun S."/>
            <person name="Shen X."/>
            <person name="Li Y."/>
            <person name="Li Y."/>
            <person name="Wang S."/>
            <person name="Li R."/>
            <person name="Zhang H."/>
            <person name="Shen G."/>
            <person name="Guo B."/>
            <person name="Wei J."/>
            <person name="Xu J."/>
            <person name="St-Pierre B."/>
            <person name="Chen S."/>
            <person name="Sun C."/>
        </authorList>
    </citation>
    <scope>NUCLEOTIDE SEQUENCE [LARGE SCALE GENOMIC DNA]</scope>
</reference>